<dbReference type="AlphaFoldDB" id="A0A1H9B5A7"/>
<protein>
    <submittedName>
        <fullName evidence="3">Uncharacterized protein</fullName>
    </submittedName>
</protein>
<proteinExistence type="predicted"/>
<reference evidence="3 4" key="1">
    <citation type="submission" date="2016-10" db="EMBL/GenBank/DDBJ databases">
        <authorList>
            <person name="Varghese N."/>
            <person name="Submissions S."/>
        </authorList>
    </citation>
    <scope>NUCLEOTIDE SEQUENCE [LARGE SCALE GENOMIC DNA]</scope>
    <source>
        <strain evidence="3 4">TC-13</strain>
    </source>
</reference>
<name>A0A1H9B5A7_9BACI</name>
<dbReference type="PROSITE" id="PS51257">
    <property type="entry name" value="PROKAR_LIPOPROTEIN"/>
    <property type="match status" value="1"/>
</dbReference>
<dbReference type="EMBL" id="FOEL01000002">
    <property type="protein sequence ID" value="SEP84220.1"/>
    <property type="molecule type" value="Genomic_DNA"/>
</dbReference>
<evidence type="ECO:0000313" key="4">
    <source>
        <dbReference type="Proteomes" id="UP000199410"/>
    </source>
</evidence>
<dbReference type="RefSeq" id="WP_089984415.1">
    <property type="nucleotide sequence ID" value="NZ_CP189820.1"/>
</dbReference>
<evidence type="ECO:0000313" key="3">
    <source>
        <dbReference type="EMBL" id="SEP84220.1"/>
    </source>
</evidence>
<dbReference type="Proteomes" id="UP000199410">
    <property type="component" value="Unassembled WGS sequence"/>
</dbReference>
<comment type="caution">
    <text evidence="3">The sequence shown here is derived from an EMBL/GenBank/DDBJ whole genome shotgun (WGS) entry which is preliminary data.</text>
</comment>
<accession>A0A1H9B5A7</accession>
<feature type="chain" id="PRO_5038448742" evidence="2">
    <location>
        <begin position="19"/>
        <end position="59"/>
    </location>
</feature>
<feature type="signal peptide" evidence="2">
    <location>
        <begin position="1"/>
        <end position="18"/>
    </location>
</feature>
<evidence type="ECO:0000256" key="1">
    <source>
        <dbReference type="SAM" id="MobiDB-lite"/>
    </source>
</evidence>
<feature type="region of interest" description="Disordered" evidence="1">
    <location>
        <begin position="24"/>
        <end position="59"/>
    </location>
</feature>
<keyword evidence="2" id="KW-0732">Signal</keyword>
<evidence type="ECO:0000256" key="2">
    <source>
        <dbReference type="SAM" id="SignalP"/>
    </source>
</evidence>
<organism evidence="3 4">
    <name type="scientific">Lysinibacillus fusiformis</name>
    <dbReference type="NCBI Taxonomy" id="28031"/>
    <lineage>
        <taxon>Bacteria</taxon>
        <taxon>Bacillati</taxon>
        <taxon>Bacillota</taxon>
        <taxon>Bacilli</taxon>
        <taxon>Bacillales</taxon>
        <taxon>Bacillaceae</taxon>
        <taxon>Lysinibacillus</taxon>
    </lineage>
</organism>
<feature type="compositionally biased region" description="Basic and acidic residues" evidence="1">
    <location>
        <begin position="44"/>
        <end position="59"/>
    </location>
</feature>
<gene>
    <name evidence="3" type="ORF">SAMN02787113_00702</name>
</gene>
<sequence>MQKLLSCSLVLLLLLALAACSSEEAPPSEEAEAKEQTVNAQPKETLDLLENDRGLAIHE</sequence>